<dbReference type="Pfam" id="PF01248">
    <property type="entry name" value="Ribosomal_L7Ae"/>
    <property type="match status" value="1"/>
</dbReference>
<keyword evidence="2" id="KW-0689">Ribosomal protein</keyword>
<gene>
    <name evidence="2" type="ORF">EEI45_05675</name>
</gene>
<reference evidence="2 3" key="1">
    <citation type="journal article" date="2020" name="Int. J. Syst. Evol. Microbiol.">
        <title>Description of Erysipelothrix piscisicarius sp. nov., an emergent fish pathogen, and assessment of virulence using a tiger barb (Puntigrus tetrazona) infection model.</title>
        <authorList>
            <person name="Pomaranski E.K."/>
            <person name="Griffin M.J."/>
            <person name="Camus A.C."/>
            <person name="Armwood A.R."/>
            <person name="Shelley J."/>
            <person name="Waldbieser G.C."/>
            <person name="LaFrentz B.R."/>
            <person name="Garcia J.C."/>
            <person name="Yanong R."/>
            <person name="Soto E."/>
        </authorList>
    </citation>
    <scope>NUCLEOTIDE SEQUENCE [LARGE SCALE GENOMIC DNA]</scope>
    <source>
        <strain evidence="2 3">15TAL0474</strain>
    </source>
</reference>
<evidence type="ECO:0000313" key="2">
    <source>
        <dbReference type="EMBL" id="AZK44301.1"/>
    </source>
</evidence>
<dbReference type="EMBL" id="CP034234">
    <property type="protein sequence ID" value="AZK44301.1"/>
    <property type="molecule type" value="Genomic_DNA"/>
</dbReference>
<sequence length="108" mass="11967">MFDKQKMLNTLGLCQRGRKLVYGDELLPAITKNKVYAVVLADNASDRTRKQIQDKCNTAGIPVIGGITREELSWSIGMTNRVAVGVSDRGFSKVFKSYLVERGDVVSE</sequence>
<proteinExistence type="predicted"/>
<evidence type="ECO:0000259" key="1">
    <source>
        <dbReference type="Pfam" id="PF01248"/>
    </source>
</evidence>
<protein>
    <submittedName>
        <fullName evidence="2">50S ribosomal protein L7ae</fullName>
    </submittedName>
</protein>
<dbReference type="GO" id="GO:0005840">
    <property type="term" value="C:ribosome"/>
    <property type="evidence" value="ECO:0007669"/>
    <property type="project" value="UniProtKB-KW"/>
</dbReference>
<dbReference type="KEGG" id="eri:EEI45_05675"/>
<feature type="domain" description="Ribosomal protein eL8/eL30/eS12/Gadd45" evidence="1">
    <location>
        <begin position="6"/>
        <end position="94"/>
    </location>
</feature>
<name>A0A3S8RMZ2_9FIRM</name>
<dbReference type="InterPro" id="IPR004038">
    <property type="entry name" value="Ribosomal_eL8/eL30/eS12/Gad45"/>
</dbReference>
<dbReference type="InterPro" id="IPR029064">
    <property type="entry name" value="Ribosomal_eL30-like_sf"/>
</dbReference>
<organism evidence="2 3">
    <name type="scientific">Erysipelothrix piscisicarius</name>
    <dbReference type="NCBI Taxonomy" id="2485784"/>
    <lineage>
        <taxon>Bacteria</taxon>
        <taxon>Bacillati</taxon>
        <taxon>Bacillota</taxon>
        <taxon>Erysipelotrichia</taxon>
        <taxon>Erysipelotrichales</taxon>
        <taxon>Erysipelotrichaceae</taxon>
        <taxon>Erysipelothrix</taxon>
    </lineage>
</organism>
<dbReference type="Gene3D" id="3.30.1330.30">
    <property type="match status" value="1"/>
</dbReference>
<evidence type="ECO:0000313" key="3">
    <source>
        <dbReference type="Proteomes" id="UP000278804"/>
    </source>
</evidence>
<dbReference type="RefSeq" id="WP_125164476.1">
    <property type="nucleotide sequence ID" value="NZ_CP034234.1"/>
</dbReference>
<dbReference type="SUPFAM" id="SSF55315">
    <property type="entry name" value="L30e-like"/>
    <property type="match status" value="1"/>
</dbReference>
<keyword evidence="3" id="KW-1185">Reference proteome</keyword>
<dbReference type="AlphaFoldDB" id="A0A3S8RMZ2"/>
<dbReference type="Proteomes" id="UP000278804">
    <property type="component" value="Chromosome"/>
</dbReference>
<keyword evidence="2" id="KW-0687">Ribonucleoprotein</keyword>
<accession>A0A3S8RMZ2</accession>